<evidence type="ECO:0000256" key="5">
    <source>
        <dbReference type="ARBA" id="ARBA00022692"/>
    </source>
</evidence>
<keyword evidence="6" id="KW-0472">Membrane</keyword>
<name>G7TFR7_XANOB</name>
<protein>
    <submittedName>
        <fullName evidence="9">Outer membrane protein RaxC</fullName>
    </submittedName>
</protein>
<dbReference type="AlphaFoldDB" id="G7TFR7"/>
<evidence type="ECO:0000256" key="7">
    <source>
        <dbReference type="ARBA" id="ARBA00023237"/>
    </source>
</evidence>
<comment type="similarity">
    <text evidence="2">Belongs to the outer membrane factor (OMF) (TC 1.B.17) family.</text>
</comment>
<dbReference type="eggNOG" id="COG1538">
    <property type="taxonomic scope" value="Bacteria"/>
</dbReference>
<accession>G7TFR7</accession>
<dbReference type="GO" id="GO:1990281">
    <property type="term" value="C:efflux pump complex"/>
    <property type="evidence" value="ECO:0007669"/>
    <property type="project" value="TreeGrafter"/>
</dbReference>
<evidence type="ECO:0000256" key="6">
    <source>
        <dbReference type="ARBA" id="ARBA00023136"/>
    </source>
</evidence>
<evidence type="ECO:0000256" key="2">
    <source>
        <dbReference type="ARBA" id="ARBA00007613"/>
    </source>
</evidence>
<evidence type="ECO:0000256" key="8">
    <source>
        <dbReference type="SAM" id="MobiDB-lite"/>
    </source>
</evidence>
<dbReference type="InterPro" id="IPR010130">
    <property type="entry name" value="T1SS_OMP_TolC"/>
</dbReference>
<keyword evidence="3" id="KW-0813">Transport</keyword>
<dbReference type="PANTHER" id="PTHR30026">
    <property type="entry name" value="OUTER MEMBRANE PROTEIN TOLC"/>
    <property type="match status" value="1"/>
</dbReference>
<dbReference type="PANTHER" id="PTHR30026:SF20">
    <property type="entry name" value="OUTER MEMBRANE PROTEIN TOLC"/>
    <property type="match status" value="1"/>
</dbReference>
<dbReference type="NCBIfam" id="TIGR01844">
    <property type="entry name" value="type_I_sec_TolC"/>
    <property type="match status" value="1"/>
</dbReference>
<evidence type="ECO:0000256" key="1">
    <source>
        <dbReference type="ARBA" id="ARBA00004442"/>
    </source>
</evidence>
<comment type="subcellular location">
    <subcellularLocation>
        <location evidence="1">Cell outer membrane</location>
    </subcellularLocation>
</comment>
<dbReference type="KEGG" id="xor:XOC_3726"/>
<evidence type="ECO:0000313" key="10">
    <source>
        <dbReference type="Proteomes" id="UP000008851"/>
    </source>
</evidence>
<dbReference type="Proteomes" id="UP000008851">
    <property type="component" value="Chromosome"/>
</dbReference>
<proteinExistence type="inferred from homology"/>
<keyword evidence="5" id="KW-0812">Transmembrane</keyword>
<organism evidence="9 10">
    <name type="scientific">Xanthomonas oryzae pv. oryzicola (strain BLS256)</name>
    <dbReference type="NCBI Taxonomy" id="383407"/>
    <lineage>
        <taxon>Bacteria</taxon>
        <taxon>Pseudomonadati</taxon>
        <taxon>Pseudomonadota</taxon>
        <taxon>Gammaproteobacteria</taxon>
        <taxon>Lysobacterales</taxon>
        <taxon>Lysobacteraceae</taxon>
        <taxon>Xanthomonas</taxon>
    </lineage>
</organism>
<keyword evidence="4" id="KW-1134">Transmembrane beta strand</keyword>
<dbReference type="EMBL" id="CP003057">
    <property type="protein sequence ID" value="AEQ97816.1"/>
    <property type="molecule type" value="Genomic_DNA"/>
</dbReference>
<dbReference type="HOGENOM" id="CLU_012817_0_2_6"/>
<dbReference type="GO" id="GO:0015288">
    <property type="term" value="F:porin activity"/>
    <property type="evidence" value="ECO:0007669"/>
    <property type="project" value="TreeGrafter"/>
</dbReference>
<feature type="region of interest" description="Disordered" evidence="8">
    <location>
        <begin position="1"/>
        <end position="31"/>
    </location>
</feature>
<keyword evidence="7" id="KW-0998">Cell outer membrane</keyword>
<dbReference type="Gene3D" id="1.20.1600.10">
    <property type="entry name" value="Outer membrane efflux proteins (OEP)"/>
    <property type="match status" value="1"/>
</dbReference>
<gene>
    <name evidence="9" type="primary">raxC</name>
    <name evidence="9" type="ORF">XOC_3726</name>
</gene>
<dbReference type="InterPro" id="IPR003423">
    <property type="entry name" value="OMP_efflux"/>
</dbReference>
<dbReference type="Pfam" id="PF02321">
    <property type="entry name" value="OEP"/>
    <property type="match status" value="2"/>
</dbReference>
<dbReference type="SUPFAM" id="SSF56954">
    <property type="entry name" value="Outer membrane efflux proteins (OEP)"/>
    <property type="match status" value="1"/>
</dbReference>
<dbReference type="GO" id="GO:0015562">
    <property type="term" value="F:efflux transmembrane transporter activity"/>
    <property type="evidence" value="ECO:0007669"/>
    <property type="project" value="InterPro"/>
</dbReference>
<evidence type="ECO:0000256" key="3">
    <source>
        <dbReference type="ARBA" id="ARBA00022448"/>
    </source>
</evidence>
<evidence type="ECO:0000256" key="4">
    <source>
        <dbReference type="ARBA" id="ARBA00022452"/>
    </source>
</evidence>
<reference evidence="9 10" key="1">
    <citation type="journal article" date="2011" name="J. Bacteriol.">
        <title>Two new complete genome sequences offer insight into host and tissue specificity of plant pathogenic Xanthomonas spp.</title>
        <authorList>
            <person name="Bogdanove A.J."/>
            <person name="Koebnik R."/>
            <person name="Lu H."/>
            <person name="Furutani A."/>
            <person name="Angiuoli S.V."/>
            <person name="Patil P.B."/>
            <person name="Van Sluys M.A."/>
            <person name="Ryan R.P."/>
            <person name="Meyer D.F."/>
            <person name="Han S.W."/>
            <person name="Aparna G."/>
            <person name="Rajaram M."/>
            <person name="Delcher A.L."/>
            <person name="Phillippy A.M."/>
            <person name="Puiu D."/>
            <person name="Schatz M.C."/>
            <person name="Shumway M."/>
            <person name="Sommer D.D."/>
            <person name="Trapnell C."/>
            <person name="Benahmed F."/>
            <person name="Dimitrov G."/>
            <person name="Madupu R."/>
            <person name="Radune D."/>
            <person name="Sullivan S."/>
            <person name="Jha G."/>
            <person name="Ishihara H."/>
            <person name="Lee S.W."/>
            <person name="Pandey A."/>
            <person name="Sharma V."/>
            <person name="Sriariyanun M."/>
            <person name="Szurek B."/>
            <person name="Vera-Cruz C.M."/>
            <person name="Dorman K.S."/>
            <person name="Ronald P.C."/>
            <person name="Verdier V."/>
            <person name="Dow J.M."/>
            <person name="Sonti R.V."/>
            <person name="Tsuge S."/>
            <person name="Brendel V.P."/>
            <person name="Rabinowicz P.D."/>
            <person name="Leach J.E."/>
            <person name="White F.F."/>
            <person name="Salzberg S.L."/>
        </authorList>
    </citation>
    <scope>NUCLEOTIDE SEQUENCE [LARGE SCALE GENOMIC DNA]</scope>
    <source>
        <strain evidence="9 10">BLS256</strain>
    </source>
</reference>
<dbReference type="InterPro" id="IPR051906">
    <property type="entry name" value="TolC-like"/>
</dbReference>
<dbReference type="GO" id="GO:0009279">
    <property type="term" value="C:cell outer membrane"/>
    <property type="evidence" value="ECO:0007669"/>
    <property type="project" value="UniProtKB-SubCell"/>
</dbReference>
<evidence type="ECO:0000313" key="9">
    <source>
        <dbReference type="EMBL" id="AEQ97816.1"/>
    </source>
</evidence>
<sequence length="521" mass="56150">MVAPERPAVCRARSRTGDGSDPGPGRRQRTAHRIVVRNRPRLSPGGRTDAPIPVLIPKEASPMIRRSLVLALAAALSPMAANATDLLQVYEMARNGDPQLAVAESTRLVNREAQVQARAALLPQLDGSAGYTQSHRELEGVGRSTTKQRQYAIQGSQTIFNWAQFSNLRAQREVARAADFTLASANNDLMTRTSAAYFQVLVGIESLAAAETNEAAAKKQFDYADKRLEVGLAPITDVHEARAQYDQARADTINARNTLKDYYQALTELTGQPVVGLRALPDAFRPEVPAAYSNVDQLVATAIADNPALRAQQLQVSAAEAQVSAARAGHLPTLNLSGSMGRTNSWGGGSGVDTAAGNFMTNNGNIDTNSIGVTLSIPIFSGGATQSAVRQALSQRDIQQDTYEQQKRALDRNTRNAYQTVVAGISEVEARRLAVVSAQAAYDASQVGLEVGTRTVLDVVQNQRTLFQAQLNYAQSRYTFLQNRLLLGQAIGKLDITDLQDVNRLLSQDAESKLQGSGSLQ</sequence>